<dbReference type="InterPro" id="IPR013087">
    <property type="entry name" value="Znf_C2H2_type"/>
</dbReference>
<dbReference type="GO" id="GO:0005634">
    <property type="term" value="C:nucleus"/>
    <property type="evidence" value="ECO:0007669"/>
    <property type="project" value="TreeGrafter"/>
</dbReference>
<dbReference type="GO" id="GO:0000981">
    <property type="term" value="F:DNA-binding transcription factor activity, RNA polymerase II-specific"/>
    <property type="evidence" value="ECO:0007669"/>
    <property type="project" value="TreeGrafter"/>
</dbReference>
<dbReference type="Gene3D" id="3.30.160.60">
    <property type="entry name" value="Classic Zinc Finger"/>
    <property type="match status" value="1"/>
</dbReference>
<keyword evidence="3 5" id="KW-0863">Zinc-finger</keyword>
<feature type="compositionally biased region" description="Polar residues" evidence="6">
    <location>
        <begin position="342"/>
        <end position="353"/>
    </location>
</feature>
<keyword evidence="2" id="KW-0677">Repeat</keyword>
<dbReference type="PROSITE" id="PS00028">
    <property type="entry name" value="ZINC_FINGER_C2H2_1"/>
    <property type="match status" value="2"/>
</dbReference>
<name>A0A8E0S398_9TREM</name>
<feature type="domain" description="C2H2-type" evidence="7">
    <location>
        <begin position="408"/>
        <end position="436"/>
    </location>
</feature>
<organism evidence="8 9">
    <name type="scientific">Fasciolopsis buskii</name>
    <dbReference type="NCBI Taxonomy" id="27845"/>
    <lineage>
        <taxon>Eukaryota</taxon>
        <taxon>Metazoa</taxon>
        <taxon>Spiralia</taxon>
        <taxon>Lophotrochozoa</taxon>
        <taxon>Platyhelminthes</taxon>
        <taxon>Trematoda</taxon>
        <taxon>Digenea</taxon>
        <taxon>Plagiorchiida</taxon>
        <taxon>Echinostomata</taxon>
        <taxon>Echinostomatoidea</taxon>
        <taxon>Fasciolidae</taxon>
        <taxon>Fasciolopsis</taxon>
    </lineage>
</organism>
<dbReference type="SMART" id="SM00355">
    <property type="entry name" value="ZnF_C2H2"/>
    <property type="match status" value="5"/>
</dbReference>
<dbReference type="Proteomes" id="UP000728185">
    <property type="component" value="Unassembled WGS sequence"/>
</dbReference>
<dbReference type="PANTHER" id="PTHR24409:SF295">
    <property type="entry name" value="AZ2-RELATED"/>
    <property type="match status" value="1"/>
</dbReference>
<feature type="region of interest" description="Disordered" evidence="6">
    <location>
        <begin position="313"/>
        <end position="401"/>
    </location>
</feature>
<dbReference type="PROSITE" id="PS50157">
    <property type="entry name" value="ZINC_FINGER_C2H2_2"/>
    <property type="match status" value="2"/>
</dbReference>
<reference evidence="8" key="1">
    <citation type="submission" date="2019-05" db="EMBL/GenBank/DDBJ databases">
        <title>Annotation for the trematode Fasciolopsis buski.</title>
        <authorList>
            <person name="Choi Y.-J."/>
        </authorList>
    </citation>
    <scope>NUCLEOTIDE SEQUENCE</scope>
    <source>
        <strain evidence="8">HT</strain>
        <tissue evidence="8">Whole worm</tissue>
    </source>
</reference>
<keyword evidence="1" id="KW-0479">Metal-binding</keyword>
<protein>
    <recommendedName>
        <fullName evidence="7">C2H2-type domain-containing protein</fullName>
    </recommendedName>
</protein>
<proteinExistence type="predicted"/>
<dbReference type="GO" id="GO:0008270">
    <property type="term" value="F:zinc ion binding"/>
    <property type="evidence" value="ECO:0007669"/>
    <property type="project" value="UniProtKB-KW"/>
</dbReference>
<evidence type="ECO:0000256" key="5">
    <source>
        <dbReference type="PROSITE-ProRule" id="PRU00042"/>
    </source>
</evidence>
<evidence type="ECO:0000256" key="6">
    <source>
        <dbReference type="SAM" id="MobiDB-lite"/>
    </source>
</evidence>
<sequence>MVKVPEIGPVDVIESYAVDFSANQDLKHLISPQEEGEEKLEASVHPQANLEMLTGAQRGPAIDFNLLKENPYVCITCGVDFKCRSSLHAHLTRHRHILGTLETFTRLPKYECRSCDGVINCASMLKHKCYSKQQSDIRSRIKVLDHDGSPLVCILCRGRLLPSRVHLVIHIIVAHSVYRDPYRCVFCHTEFKSENLMMQEVHAFDCHAPELFMITRKACFKMIRNQQGFVAEATVPFTCFYDTAKLENNYFDELFESKRNNSKTIEGIHGADRQNSGPGSKRRMCTASFTTLDEFTTHLCCFHGAVAPNLSQLTEENPTEEVRRAQNKSCRIPGPTVRELLKSQTSGHHSGNKTNEDEFTPPGLEEQHPGKPAAKNIKKPLRSPQSPSVAKTSSYTLRQETSPSRIKETCRLCLDRFTDETKLVQHISVYHAAESKKRLKHLLEKEKLSRILNVDLLCSECYIMFADNLSLQVHMMVSHSSKDWRHCGLCGYEFYSDIGGTPNHLRLVHFTSAEKDNSKEAATAPTSSIEAWPLPAELMWRMIMTHETLHRERLFPPRQVPYLPLGLIDTLLNSRAIQAVMAVEWMVRRAKEELEGIQNADEEIAGVPGPMTTEEAFVPNPQKPRSVSVDMTMADEARQQLTLLVRQTDDSEDDAALAGPRGGSVRGSLNGAVGLAKLPLWLVKKFTELGELNAARQVELDFVENL</sequence>
<dbReference type="GO" id="GO:0000977">
    <property type="term" value="F:RNA polymerase II transcription regulatory region sequence-specific DNA binding"/>
    <property type="evidence" value="ECO:0007669"/>
    <property type="project" value="TreeGrafter"/>
</dbReference>
<keyword evidence="9" id="KW-1185">Reference proteome</keyword>
<evidence type="ECO:0000259" key="7">
    <source>
        <dbReference type="PROSITE" id="PS50157"/>
    </source>
</evidence>
<dbReference type="OrthoDB" id="6243207at2759"/>
<keyword evidence="4" id="KW-0862">Zinc</keyword>
<evidence type="ECO:0000256" key="3">
    <source>
        <dbReference type="ARBA" id="ARBA00022771"/>
    </source>
</evidence>
<evidence type="ECO:0000313" key="8">
    <source>
        <dbReference type="EMBL" id="KAA0200518.1"/>
    </source>
</evidence>
<evidence type="ECO:0000256" key="2">
    <source>
        <dbReference type="ARBA" id="ARBA00022737"/>
    </source>
</evidence>
<evidence type="ECO:0000256" key="4">
    <source>
        <dbReference type="ARBA" id="ARBA00022833"/>
    </source>
</evidence>
<evidence type="ECO:0000313" key="9">
    <source>
        <dbReference type="Proteomes" id="UP000728185"/>
    </source>
</evidence>
<accession>A0A8E0S398</accession>
<feature type="domain" description="C2H2-type" evidence="7">
    <location>
        <begin position="72"/>
        <end position="94"/>
    </location>
</feature>
<dbReference type="AlphaFoldDB" id="A0A8E0S398"/>
<feature type="compositionally biased region" description="Polar residues" evidence="6">
    <location>
        <begin position="383"/>
        <end position="401"/>
    </location>
</feature>
<gene>
    <name evidence="8" type="ORF">FBUS_04855</name>
</gene>
<comment type="caution">
    <text evidence="8">The sequence shown here is derived from an EMBL/GenBank/DDBJ whole genome shotgun (WGS) entry which is preliminary data.</text>
</comment>
<dbReference type="EMBL" id="LUCM01000459">
    <property type="protein sequence ID" value="KAA0200518.1"/>
    <property type="molecule type" value="Genomic_DNA"/>
</dbReference>
<dbReference type="PANTHER" id="PTHR24409">
    <property type="entry name" value="ZINC FINGER PROTEIN 142"/>
    <property type="match status" value="1"/>
</dbReference>
<evidence type="ECO:0000256" key="1">
    <source>
        <dbReference type="ARBA" id="ARBA00022723"/>
    </source>
</evidence>